<name>A0A7Y0L2W3_9FIRM</name>
<evidence type="ECO:0000259" key="3">
    <source>
        <dbReference type="Pfam" id="PF01557"/>
    </source>
</evidence>
<dbReference type="FunFam" id="3.90.850.10:FF:000002">
    <property type="entry name" value="2-hydroxyhepta-2,4-diene-1,7-dioate isomerase"/>
    <property type="match status" value="1"/>
</dbReference>
<dbReference type="EMBL" id="JABBVZ010000020">
    <property type="protein sequence ID" value="NMP22287.1"/>
    <property type="molecule type" value="Genomic_DNA"/>
</dbReference>
<protein>
    <submittedName>
        <fullName evidence="4">Fumarylacetoacetate hydrolase family protein</fullName>
    </submittedName>
</protein>
<dbReference type="GO" id="GO:0019752">
    <property type="term" value="P:carboxylic acid metabolic process"/>
    <property type="evidence" value="ECO:0007669"/>
    <property type="project" value="UniProtKB-ARBA"/>
</dbReference>
<evidence type="ECO:0000256" key="2">
    <source>
        <dbReference type="ARBA" id="ARBA00022723"/>
    </source>
</evidence>
<dbReference type="Pfam" id="PF01557">
    <property type="entry name" value="FAA_hydrolase"/>
    <property type="match status" value="1"/>
</dbReference>
<dbReference type="RefSeq" id="WP_169098453.1">
    <property type="nucleotide sequence ID" value="NZ_JABBVZ010000020.1"/>
</dbReference>
<evidence type="ECO:0000256" key="1">
    <source>
        <dbReference type="ARBA" id="ARBA00010211"/>
    </source>
</evidence>
<organism evidence="4 5">
    <name type="scientific">Sulfobacillus harzensis</name>
    <dbReference type="NCBI Taxonomy" id="2729629"/>
    <lineage>
        <taxon>Bacteria</taxon>
        <taxon>Bacillati</taxon>
        <taxon>Bacillota</taxon>
        <taxon>Clostridia</taxon>
        <taxon>Eubacteriales</taxon>
        <taxon>Clostridiales Family XVII. Incertae Sedis</taxon>
        <taxon>Sulfobacillus</taxon>
    </lineage>
</organism>
<reference evidence="4 5" key="1">
    <citation type="submission" date="2020-04" db="EMBL/GenBank/DDBJ databases">
        <authorList>
            <person name="Zhang R."/>
            <person name="Schippers A."/>
        </authorList>
    </citation>
    <scope>NUCLEOTIDE SEQUENCE [LARGE SCALE GENOMIC DNA]</scope>
    <source>
        <strain evidence="4 5">DSM 109850</strain>
    </source>
</reference>
<keyword evidence="4" id="KW-0378">Hydrolase</keyword>
<dbReference type="AlphaFoldDB" id="A0A7Y0L2W3"/>
<dbReference type="GO" id="GO:0016853">
    <property type="term" value="F:isomerase activity"/>
    <property type="evidence" value="ECO:0007669"/>
    <property type="project" value="UniProtKB-ARBA"/>
</dbReference>
<sequence length="256" mass="27923">MGERYARVRHEGRVWSARVLDSAVELLDGDWLRAPGAVVKTVSTGAIEWLPPVADPTILCVGRNYRAHAEELNNEVPQLPLFFLKQRGALAADGQVVHAPGWAGRIDYEGELVLVIGRTVRDCRSSDEALAAIKGLTIGNDITARALQSQDGQWTRAKGFDEFAPVGPWVVVDENPESRRVTTRVNGEIRQDGSTDEMIFACDRLIMEASRFMTLRPGDLIFTGTPSGVGPVQDGNQMEITIQGIGTLSNSIKIGD</sequence>
<feature type="domain" description="Fumarylacetoacetase-like C-terminal" evidence="3">
    <location>
        <begin position="57"/>
        <end position="252"/>
    </location>
</feature>
<dbReference type="GO" id="GO:0018773">
    <property type="term" value="F:acetylpyruvate hydrolase activity"/>
    <property type="evidence" value="ECO:0007669"/>
    <property type="project" value="TreeGrafter"/>
</dbReference>
<gene>
    <name evidence="4" type="ORF">HIJ39_07965</name>
</gene>
<keyword evidence="2" id="KW-0479">Metal-binding</keyword>
<accession>A0A7Y0L2W3</accession>
<dbReference type="SUPFAM" id="SSF56529">
    <property type="entry name" value="FAH"/>
    <property type="match status" value="1"/>
</dbReference>
<dbReference type="PANTHER" id="PTHR11820">
    <property type="entry name" value="ACYLPYRUVASE"/>
    <property type="match status" value="1"/>
</dbReference>
<dbReference type="Proteomes" id="UP000533476">
    <property type="component" value="Unassembled WGS sequence"/>
</dbReference>
<dbReference type="PANTHER" id="PTHR11820:SF7">
    <property type="entry name" value="ACYLPYRUVASE FAHD1, MITOCHONDRIAL"/>
    <property type="match status" value="1"/>
</dbReference>
<proteinExistence type="inferred from homology"/>
<dbReference type="GO" id="GO:0046872">
    <property type="term" value="F:metal ion binding"/>
    <property type="evidence" value="ECO:0007669"/>
    <property type="project" value="UniProtKB-KW"/>
</dbReference>
<evidence type="ECO:0000313" key="4">
    <source>
        <dbReference type="EMBL" id="NMP22287.1"/>
    </source>
</evidence>
<comment type="caution">
    <text evidence="4">The sequence shown here is derived from an EMBL/GenBank/DDBJ whole genome shotgun (WGS) entry which is preliminary data.</text>
</comment>
<keyword evidence="5" id="KW-1185">Reference proteome</keyword>
<dbReference type="InterPro" id="IPR036663">
    <property type="entry name" value="Fumarylacetoacetase_C_sf"/>
</dbReference>
<dbReference type="InterPro" id="IPR011234">
    <property type="entry name" value="Fumarylacetoacetase-like_C"/>
</dbReference>
<evidence type="ECO:0000313" key="5">
    <source>
        <dbReference type="Proteomes" id="UP000533476"/>
    </source>
</evidence>
<dbReference type="Gene3D" id="3.90.850.10">
    <property type="entry name" value="Fumarylacetoacetase-like, C-terminal domain"/>
    <property type="match status" value="1"/>
</dbReference>
<comment type="similarity">
    <text evidence="1">Belongs to the FAH family.</text>
</comment>